<evidence type="ECO:0000259" key="2">
    <source>
        <dbReference type="Pfam" id="PF00068"/>
    </source>
</evidence>
<organism evidence="3 4">
    <name type="scientific">Lysinibacillus pakistanensis</name>
    <dbReference type="NCBI Taxonomy" id="759811"/>
    <lineage>
        <taxon>Bacteria</taxon>
        <taxon>Bacillati</taxon>
        <taxon>Bacillota</taxon>
        <taxon>Bacilli</taxon>
        <taxon>Bacillales</taxon>
        <taxon>Bacillaceae</taxon>
        <taxon>Lysinibacillus</taxon>
    </lineage>
</organism>
<evidence type="ECO:0000313" key="3">
    <source>
        <dbReference type="EMBL" id="WHY49617.1"/>
    </source>
</evidence>
<proteinExistence type="predicted"/>
<dbReference type="Pfam" id="PF00068">
    <property type="entry name" value="Phospholip_A2_1"/>
    <property type="match status" value="1"/>
</dbReference>
<feature type="signal peptide" evidence="1">
    <location>
        <begin position="1"/>
        <end position="21"/>
    </location>
</feature>
<dbReference type="RefSeq" id="WP_283868351.1">
    <property type="nucleotide sequence ID" value="NZ_CP126101.1"/>
</dbReference>
<dbReference type="GO" id="GO:0050482">
    <property type="term" value="P:arachidonate secretion"/>
    <property type="evidence" value="ECO:0007669"/>
    <property type="project" value="InterPro"/>
</dbReference>
<dbReference type="Gene3D" id="1.20.90.10">
    <property type="entry name" value="Phospholipase A2 domain"/>
    <property type="match status" value="1"/>
</dbReference>
<protein>
    <submittedName>
        <fullName evidence="3">Phospholipase A2 family protein</fullName>
    </submittedName>
</protein>
<sequence length="183" mass="20485">MKKFFSLFVAMLILISSVFLGGDTKAFATTGEESSLTDEELLNADEQLGAYIYYEDGKPFIDIEKVETDGLTEEYMEIGLMVNQISSSYSNNDQTNTMAAKISIPIWGNWCGPGYGSGTPQDVLDRGCQIHDKCYEDEGYFTCSCDWALVAYIENNFHRMGLKEKIAATALKTYFNNTLCNPF</sequence>
<dbReference type="Proteomes" id="UP001178322">
    <property type="component" value="Chromosome"/>
</dbReference>
<gene>
    <name evidence="3" type="ORF">QNH24_14865</name>
</gene>
<dbReference type="SUPFAM" id="SSF48619">
    <property type="entry name" value="Phospholipase A2, PLA2"/>
    <property type="match status" value="1"/>
</dbReference>
<dbReference type="AlphaFoldDB" id="A0AAX3WR77"/>
<accession>A0AAX3WR77</accession>
<dbReference type="GO" id="GO:0004623">
    <property type="term" value="F:phospholipase A2 activity"/>
    <property type="evidence" value="ECO:0007669"/>
    <property type="project" value="InterPro"/>
</dbReference>
<dbReference type="InterPro" id="IPR036444">
    <property type="entry name" value="PLipase_A2_dom_sf"/>
</dbReference>
<reference evidence="3" key="1">
    <citation type="submission" date="2023-05" db="EMBL/GenBank/DDBJ databases">
        <title>Comparative genomics of Bacillaceae isolates and their secondary metabolite potential.</title>
        <authorList>
            <person name="Song L."/>
            <person name="Nielsen L.J."/>
            <person name="Mohite O."/>
            <person name="Xu X."/>
            <person name="Weber T."/>
            <person name="Kovacs A.T."/>
        </authorList>
    </citation>
    <scope>NUCLEOTIDE SEQUENCE</scope>
    <source>
        <strain evidence="3">LY1</strain>
    </source>
</reference>
<evidence type="ECO:0000313" key="4">
    <source>
        <dbReference type="Proteomes" id="UP001178322"/>
    </source>
</evidence>
<dbReference type="EMBL" id="CP126101">
    <property type="protein sequence ID" value="WHY49617.1"/>
    <property type="molecule type" value="Genomic_DNA"/>
</dbReference>
<feature type="domain" description="Phospholipase A2-like central" evidence="2">
    <location>
        <begin position="100"/>
        <end position="180"/>
    </location>
</feature>
<keyword evidence="1" id="KW-0732">Signal</keyword>
<name>A0AAX3WR77_9BACI</name>
<feature type="chain" id="PRO_5043825231" evidence="1">
    <location>
        <begin position="22"/>
        <end position="183"/>
    </location>
</feature>
<evidence type="ECO:0000256" key="1">
    <source>
        <dbReference type="SAM" id="SignalP"/>
    </source>
</evidence>
<dbReference type="InterPro" id="IPR016090">
    <property type="entry name" value="PLA2-like_dom"/>
</dbReference>
<dbReference type="GO" id="GO:0006644">
    <property type="term" value="P:phospholipid metabolic process"/>
    <property type="evidence" value="ECO:0007669"/>
    <property type="project" value="InterPro"/>
</dbReference>